<name>A0AAV9RFM7_9TELE</name>
<dbReference type="Proteomes" id="UP001311232">
    <property type="component" value="Unassembled WGS sequence"/>
</dbReference>
<evidence type="ECO:0000313" key="2">
    <source>
        <dbReference type="EMBL" id="KAK5607783.1"/>
    </source>
</evidence>
<reference evidence="2 3" key="1">
    <citation type="submission" date="2021-06" db="EMBL/GenBank/DDBJ databases">
        <authorList>
            <person name="Palmer J.M."/>
        </authorList>
    </citation>
    <scope>NUCLEOTIDE SEQUENCE [LARGE SCALE GENOMIC DNA]</scope>
    <source>
        <strain evidence="2 3">MEX-2019</strain>
        <tissue evidence="2">Muscle</tissue>
    </source>
</reference>
<evidence type="ECO:0000313" key="3">
    <source>
        <dbReference type="Proteomes" id="UP001311232"/>
    </source>
</evidence>
<evidence type="ECO:0000256" key="1">
    <source>
        <dbReference type="SAM" id="MobiDB-lite"/>
    </source>
</evidence>
<feature type="compositionally biased region" description="Polar residues" evidence="1">
    <location>
        <begin position="16"/>
        <end position="41"/>
    </location>
</feature>
<dbReference type="AlphaFoldDB" id="A0AAV9RFM7"/>
<organism evidence="2 3">
    <name type="scientific">Crenichthys baileyi</name>
    <name type="common">White River springfish</name>
    <dbReference type="NCBI Taxonomy" id="28760"/>
    <lineage>
        <taxon>Eukaryota</taxon>
        <taxon>Metazoa</taxon>
        <taxon>Chordata</taxon>
        <taxon>Craniata</taxon>
        <taxon>Vertebrata</taxon>
        <taxon>Euteleostomi</taxon>
        <taxon>Actinopterygii</taxon>
        <taxon>Neopterygii</taxon>
        <taxon>Teleostei</taxon>
        <taxon>Neoteleostei</taxon>
        <taxon>Acanthomorphata</taxon>
        <taxon>Ovalentaria</taxon>
        <taxon>Atherinomorphae</taxon>
        <taxon>Cyprinodontiformes</taxon>
        <taxon>Goodeidae</taxon>
        <taxon>Crenichthys</taxon>
    </lineage>
</organism>
<accession>A0AAV9RFM7</accession>
<sequence length="203" mass="21142">MTKDIDKWNIIKTGKPASTSQPAGEPASTSQSAGEPASTPQPAGEPASTPQPAGEPASTSQPAGEPASTPQPAGEPASTLNLLGSQPPPLNLLGSQPPPLNLLGNQPPPLKFCGASGTNGVTLGPSIATPQIVRNDQTTVEAAAIFIAAKANQYKMHPFPTEDWDTLLQKITMMEMKILRLEVNVEINAGYGNEMTLPMIQSQ</sequence>
<gene>
    <name evidence="2" type="ORF">CRENBAI_011570</name>
</gene>
<comment type="caution">
    <text evidence="2">The sequence shown here is derived from an EMBL/GenBank/DDBJ whole genome shotgun (WGS) entry which is preliminary data.</text>
</comment>
<feature type="region of interest" description="Disordered" evidence="1">
    <location>
        <begin position="1"/>
        <end position="107"/>
    </location>
</feature>
<dbReference type="EMBL" id="JAHHUM010001950">
    <property type="protein sequence ID" value="KAK5607783.1"/>
    <property type="molecule type" value="Genomic_DNA"/>
</dbReference>
<keyword evidence="3" id="KW-1185">Reference proteome</keyword>
<proteinExistence type="predicted"/>
<protein>
    <submittedName>
        <fullName evidence="2">Uncharacterized protein</fullName>
    </submittedName>
</protein>
<feature type="compositionally biased region" description="Pro residues" evidence="1">
    <location>
        <begin position="86"/>
        <end position="107"/>
    </location>
</feature>